<dbReference type="Pfam" id="PF13639">
    <property type="entry name" value="zf-RING_2"/>
    <property type="match status" value="1"/>
</dbReference>
<dbReference type="SMART" id="SM00184">
    <property type="entry name" value="RING"/>
    <property type="match status" value="1"/>
</dbReference>
<dbReference type="PROSITE" id="PS50089">
    <property type="entry name" value="ZF_RING_2"/>
    <property type="match status" value="1"/>
</dbReference>
<dbReference type="Gene3D" id="3.30.40.10">
    <property type="entry name" value="Zinc/RING finger domain, C3HC4 (zinc finger)"/>
    <property type="match status" value="1"/>
</dbReference>
<reference evidence="8 9" key="1">
    <citation type="journal article" date="2011" name="Proc. Natl. Acad. Sci. U.S.A.">
        <title>Comparative genomics of xylose-fermenting fungi for enhanced biofuel production.</title>
        <authorList>
            <person name="Wohlbach D.J."/>
            <person name="Kuo A."/>
            <person name="Sato T.K."/>
            <person name="Potts K.M."/>
            <person name="Salamov A.A."/>
            <person name="LaButti K.M."/>
            <person name="Sun H."/>
            <person name="Clum A."/>
            <person name="Pangilinan J.L."/>
            <person name="Lindquist E.A."/>
            <person name="Lucas S."/>
            <person name="Lapidus A."/>
            <person name="Jin M."/>
            <person name="Gunawan C."/>
            <person name="Balan V."/>
            <person name="Dale B.E."/>
            <person name="Jeffries T.W."/>
            <person name="Zinkel R."/>
            <person name="Barry K.W."/>
            <person name="Grigoriev I.V."/>
            <person name="Gasch A.P."/>
        </authorList>
    </citation>
    <scope>NUCLEOTIDE SEQUENCE [LARGE SCALE GENOMIC DNA]</scope>
    <source>
        <strain evidence="9">NRRL Y-27907 / 11-Y1</strain>
    </source>
</reference>
<keyword evidence="2 4" id="KW-0863">Zinc-finger</keyword>
<dbReference type="RefSeq" id="XP_007373727.1">
    <property type="nucleotide sequence ID" value="XM_007373665.1"/>
</dbReference>
<keyword evidence="6" id="KW-0812">Transmembrane</keyword>
<dbReference type="OrthoDB" id="8062037at2759"/>
<feature type="region of interest" description="Disordered" evidence="5">
    <location>
        <begin position="506"/>
        <end position="574"/>
    </location>
</feature>
<dbReference type="GeneID" id="18869853"/>
<dbReference type="SUPFAM" id="SSF57850">
    <property type="entry name" value="RING/U-box"/>
    <property type="match status" value="1"/>
</dbReference>
<accession>G3AHH9</accession>
<keyword evidence="1" id="KW-0479">Metal-binding</keyword>
<dbReference type="GO" id="GO:0008270">
    <property type="term" value="F:zinc ion binding"/>
    <property type="evidence" value="ECO:0007669"/>
    <property type="project" value="UniProtKB-KW"/>
</dbReference>
<dbReference type="EMBL" id="GL996500">
    <property type="protein sequence ID" value="EGW34143.1"/>
    <property type="molecule type" value="Genomic_DNA"/>
</dbReference>
<keyword evidence="6" id="KW-1133">Transmembrane helix</keyword>
<evidence type="ECO:0000256" key="1">
    <source>
        <dbReference type="ARBA" id="ARBA00022723"/>
    </source>
</evidence>
<dbReference type="GO" id="GO:0016567">
    <property type="term" value="P:protein ubiquitination"/>
    <property type="evidence" value="ECO:0007669"/>
    <property type="project" value="TreeGrafter"/>
</dbReference>
<dbReference type="AlphaFoldDB" id="G3AHH9"/>
<dbReference type="Proteomes" id="UP000000709">
    <property type="component" value="Unassembled WGS sequence"/>
</dbReference>
<keyword evidence="3" id="KW-0862">Zinc</keyword>
<protein>
    <recommendedName>
        <fullName evidence="7">RING-type domain-containing protein</fullName>
    </recommendedName>
</protein>
<name>G3AHH9_SPAPN</name>
<dbReference type="InParanoid" id="G3AHH9"/>
<evidence type="ECO:0000256" key="3">
    <source>
        <dbReference type="ARBA" id="ARBA00022833"/>
    </source>
</evidence>
<feature type="transmembrane region" description="Helical" evidence="6">
    <location>
        <begin position="272"/>
        <end position="294"/>
    </location>
</feature>
<gene>
    <name evidence="8" type="ORF">SPAPADRAFT_134915</name>
</gene>
<evidence type="ECO:0000256" key="2">
    <source>
        <dbReference type="ARBA" id="ARBA00022771"/>
    </source>
</evidence>
<dbReference type="Gene3D" id="3.50.30.30">
    <property type="match status" value="1"/>
</dbReference>
<feature type="compositionally biased region" description="Polar residues" evidence="5">
    <location>
        <begin position="526"/>
        <end position="540"/>
    </location>
</feature>
<dbReference type="InterPro" id="IPR001841">
    <property type="entry name" value="Znf_RING"/>
</dbReference>
<evidence type="ECO:0000256" key="5">
    <source>
        <dbReference type="SAM" id="MobiDB-lite"/>
    </source>
</evidence>
<keyword evidence="6" id="KW-0472">Membrane</keyword>
<evidence type="ECO:0000259" key="7">
    <source>
        <dbReference type="PROSITE" id="PS50089"/>
    </source>
</evidence>
<dbReference type="PANTHER" id="PTHR45969:SF69">
    <property type="entry name" value="FINGER DOMAIN PROTEIN, PUTATIVE (AFU_ORTHOLOGUE AFUA_3G12190)-RELATED"/>
    <property type="match status" value="1"/>
</dbReference>
<feature type="domain" description="RING-type" evidence="7">
    <location>
        <begin position="398"/>
        <end position="441"/>
    </location>
</feature>
<feature type="transmembrane region" description="Helical" evidence="6">
    <location>
        <begin position="30"/>
        <end position="49"/>
    </location>
</feature>
<dbReference type="eggNOG" id="KOG4628">
    <property type="taxonomic scope" value="Eukaryota"/>
</dbReference>
<evidence type="ECO:0000313" key="8">
    <source>
        <dbReference type="EMBL" id="EGW34143.1"/>
    </source>
</evidence>
<proteinExistence type="predicted"/>
<dbReference type="CDD" id="cd04813">
    <property type="entry name" value="PA_1"/>
    <property type="match status" value="1"/>
</dbReference>
<feature type="compositionally biased region" description="Low complexity" evidence="5">
    <location>
        <begin position="561"/>
        <end position="574"/>
    </location>
</feature>
<organism evidence="9">
    <name type="scientific">Spathaspora passalidarum (strain NRRL Y-27907 / 11-Y1)</name>
    <dbReference type="NCBI Taxonomy" id="619300"/>
    <lineage>
        <taxon>Eukaryota</taxon>
        <taxon>Fungi</taxon>
        <taxon>Dikarya</taxon>
        <taxon>Ascomycota</taxon>
        <taxon>Saccharomycotina</taxon>
        <taxon>Pichiomycetes</taxon>
        <taxon>Debaryomycetaceae</taxon>
        <taxon>Spathaspora</taxon>
    </lineage>
</organism>
<evidence type="ECO:0000256" key="6">
    <source>
        <dbReference type="SAM" id="Phobius"/>
    </source>
</evidence>
<keyword evidence="9" id="KW-1185">Reference proteome</keyword>
<dbReference type="KEGG" id="spaa:SPAPADRAFT_134915"/>
<evidence type="ECO:0000313" key="9">
    <source>
        <dbReference type="Proteomes" id="UP000000709"/>
    </source>
</evidence>
<sequence length="621" mass="69678">MSSPSSSSPTSPLLVGSRPRQQQPSGLTTIFRPTILIFCSLVLIAFIFINSKNKSHLDFEDAVFLTKNSIKELREQYFADGFHPRRRIKLHNEVGQDSQVLNSDIDYPLNNVVNSFFPIDAVVSFNASLPEDDPSDNITTHDFIARYASFSPILNYRMSSKYKVLRENACSKLKGRDLKEYKNKTLIVLRGECTFVDKVSNLLESNLNPKSIIIANDEPYRGLITMFSSDFNQDGSLRIPILFITNEDYHTLKAIEKLGLEIDIDTAYIGSWLSILLSMVLSPPLLIVIFYCIIICGQRIRKRQVNIQNKNMVKQLPIYIYNIDHLIASQFFQKYLTTTSQTNMVPKDSEAMELFDSPKGSIQGASSRIIVGGVDVRASKDSLHVITAPDDFFPAYKCSICLDKYVPLKSKVLVLECKHFFHEKCLSNWLINFKRSCPLCNSTLHKPNNAYLLADDQEYYGSMDLEAGFDASPSQQESITSEGDEEDFYMAASSPRSGLILNTSNEPVERFSSSESGDSTQESKPKTSTADSETFFTAHQQLPEVRPYTPDHLKVPPAEGSSRPSSIRSPRSYLISRPSQILSRLSTAAPSDEADLSVSIDSDEFVAPIEGSTRDVDRNTL</sequence>
<dbReference type="OMA" id="ITMFSNT"/>
<feature type="compositionally biased region" description="Low complexity" evidence="5">
    <location>
        <begin position="1"/>
        <end position="12"/>
    </location>
</feature>
<dbReference type="PANTHER" id="PTHR45969">
    <property type="entry name" value="RING ZINC FINGER PROTEIN-RELATED"/>
    <property type="match status" value="1"/>
</dbReference>
<evidence type="ECO:0000256" key="4">
    <source>
        <dbReference type="PROSITE-ProRule" id="PRU00175"/>
    </source>
</evidence>
<dbReference type="STRING" id="619300.G3AHH9"/>
<feature type="compositionally biased region" description="Low complexity" evidence="5">
    <location>
        <begin position="513"/>
        <end position="522"/>
    </location>
</feature>
<dbReference type="HOGENOM" id="CLU_029455_0_0_1"/>
<dbReference type="InterPro" id="IPR013083">
    <property type="entry name" value="Znf_RING/FYVE/PHD"/>
</dbReference>
<dbReference type="GO" id="GO:0061630">
    <property type="term" value="F:ubiquitin protein ligase activity"/>
    <property type="evidence" value="ECO:0007669"/>
    <property type="project" value="TreeGrafter"/>
</dbReference>
<feature type="region of interest" description="Disordered" evidence="5">
    <location>
        <begin position="1"/>
        <end position="25"/>
    </location>
</feature>